<dbReference type="InterPro" id="IPR029063">
    <property type="entry name" value="SAM-dependent_MTases_sf"/>
</dbReference>
<dbReference type="SUPFAM" id="SSF53335">
    <property type="entry name" value="S-adenosyl-L-methionine-dependent methyltransferases"/>
    <property type="match status" value="1"/>
</dbReference>
<dbReference type="EC" id="2.1.1.173" evidence="1"/>
<dbReference type="GO" id="GO:0052915">
    <property type="term" value="F:23S rRNA (guanine(2445)-N(2))-methyltransferase activity"/>
    <property type="evidence" value="ECO:0007669"/>
    <property type="project" value="UniProtKB-EC"/>
</dbReference>
<organism evidence="1 2">
    <name type="scientific">Rodentibacter pneumotropicus</name>
    <dbReference type="NCBI Taxonomy" id="758"/>
    <lineage>
        <taxon>Bacteria</taxon>
        <taxon>Pseudomonadati</taxon>
        <taxon>Pseudomonadota</taxon>
        <taxon>Gammaproteobacteria</taxon>
        <taxon>Pasteurellales</taxon>
        <taxon>Pasteurellaceae</taxon>
        <taxon>Rodentibacter</taxon>
    </lineage>
</organism>
<keyword evidence="1" id="KW-0808">Transferase</keyword>
<dbReference type="KEGG" id="rpne:NCTC8284_01541"/>
<dbReference type="FunFam" id="3.30.750.80:FF:000001">
    <property type="entry name" value="Ribosomal RNA large subunit methyltransferase K/L"/>
    <property type="match status" value="1"/>
</dbReference>
<proteinExistence type="predicted"/>
<reference evidence="1 2" key="1">
    <citation type="submission" date="2018-12" db="EMBL/GenBank/DDBJ databases">
        <authorList>
            <consortium name="Pathogen Informatics"/>
        </authorList>
    </citation>
    <scope>NUCLEOTIDE SEQUENCE [LARGE SCALE GENOMIC DNA]</scope>
    <source>
        <strain evidence="1 2">NCTC8284</strain>
    </source>
</reference>
<accession>A0A3S4Y109</accession>
<protein>
    <submittedName>
        <fullName evidence="1">S-adenosyl-L-dependent RNA methyltransferase</fullName>
        <ecNumber evidence="1">2.1.1.173</ecNumber>
    </submittedName>
</protein>
<name>A0A3S4Y109_9PAST</name>
<evidence type="ECO:0000313" key="2">
    <source>
        <dbReference type="Proteomes" id="UP000278733"/>
    </source>
</evidence>
<dbReference type="Proteomes" id="UP000278733">
    <property type="component" value="Chromosome"/>
</dbReference>
<keyword evidence="1" id="KW-0489">Methyltransferase</keyword>
<sequence length="110" mass="12820">MDFANRLQKNIKKIEKWAKQQGLDAYRLYDADLPEYNLAVDRYADHIVVQEYAAPKNIDENKARQRLLDAVTATLKVTGVETNKLILKVRQKQKGTNQYEKLANKGEYFM</sequence>
<dbReference type="Gene3D" id="3.30.750.80">
    <property type="entry name" value="RNA methyltransferase domain (HRMD) like"/>
    <property type="match status" value="1"/>
</dbReference>
<evidence type="ECO:0000313" key="1">
    <source>
        <dbReference type="EMBL" id="VEH66373.1"/>
    </source>
</evidence>
<dbReference type="AlphaFoldDB" id="A0A3S4Y109"/>
<dbReference type="EMBL" id="LR134405">
    <property type="protein sequence ID" value="VEH66373.1"/>
    <property type="molecule type" value="Genomic_DNA"/>
</dbReference>
<gene>
    <name evidence="1" type="primary">rlmL_3</name>
    <name evidence="1" type="ORF">NCTC8284_01541</name>
</gene>